<protein>
    <submittedName>
        <fullName evidence="1">Uncharacterized protein</fullName>
    </submittedName>
</protein>
<accession>A0A8K1W9G8</accession>
<name>A0A8K1W9G8_9VIRU</name>
<dbReference type="EMBL" id="MH046811">
    <property type="protein sequence ID" value="UFX99911.1"/>
    <property type="molecule type" value="Genomic_DNA"/>
</dbReference>
<evidence type="ECO:0000313" key="1">
    <source>
        <dbReference type="EMBL" id="UFX99911.1"/>
    </source>
</evidence>
<sequence length="83" mass="10346">MHKGISFWIGPYGIRIPINIKYVLAEDGLNYMYRDGWTTDIYFNIWQTNTYGKQMNEKIYKKKYAKYNPLDRCWYYQELFWDY</sequence>
<proteinExistence type="predicted"/>
<gene>
    <name evidence="1" type="ORF">Mb1000</name>
</gene>
<reference evidence="1" key="1">
    <citation type="submission" date="2018-03" db="EMBL/GenBank/DDBJ databases">
        <title>Draft genome sequences of Megaviruse, new member of the family Mimiviridae isolated from water in Shanghai, China.</title>
        <authorList>
            <person name="Xia Y."/>
        </authorList>
    </citation>
    <scope>NUCLEOTIDE SEQUENCE</scope>
    <source>
        <strain evidence="1">SH</strain>
    </source>
</reference>
<organism evidence="1">
    <name type="scientific">Megavirus baoshan</name>
    <dbReference type="NCBI Taxonomy" id="2496520"/>
    <lineage>
        <taxon>Viruses</taxon>
        <taxon>Varidnaviria</taxon>
        <taxon>Bamfordvirae</taxon>
        <taxon>Nucleocytoviricota</taxon>
        <taxon>Megaviricetes</taxon>
        <taxon>Imitervirales</taxon>
        <taxon>Mimiviridae</taxon>
        <taxon>Megamimivirinae</taxon>
        <taxon>Megavirus</taxon>
        <taxon>Megavirus baoshanense</taxon>
    </lineage>
</organism>